<evidence type="ECO:0000313" key="2">
    <source>
        <dbReference type="Proteomes" id="UP001163324"/>
    </source>
</evidence>
<comment type="caution">
    <text evidence="1">The sequence shown here is derived from an EMBL/GenBank/DDBJ whole genome shotgun (WGS) entry which is preliminary data.</text>
</comment>
<protein>
    <submittedName>
        <fullName evidence="1">Uncharacterized protein</fullName>
    </submittedName>
</protein>
<accession>A0ACC0V618</accession>
<organism evidence="1 2">
    <name type="scientific">Trichothecium roseum</name>
    <dbReference type="NCBI Taxonomy" id="47278"/>
    <lineage>
        <taxon>Eukaryota</taxon>
        <taxon>Fungi</taxon>
        <taxon>Dikarya</taxon>
        <taxon>Ascomycota</taxon>
        <taxon>Pezizomycotina</taxon>
        <taxon>Sordariomycetes</taxon>
        <taxon>Hypocreomycetidae</taxon>
        <taxon>Hypocreales</taxon>
        <taxon>Hypocreales incertae sedis</taxon>
        <taxon>Trichothecium</taxon>
    </lineage>
</organism>
<gene>
    <name evidence="1" type="ORF">N3K66_003106</name>
</gene>
<name>A0ACC0V618_9HYPO</name>
<proteinExistence type="predicted"/>
<dbReference type="EMBL" id="CM047942">
    <property type="protein sequence ID" value="KAI9901289.1"/>
    <property type="molecule type" value="Genomic_DNA"/>
</dbReference>
<dbReference type="Proteomes" id="UP001163324">
    <property type="component" value="Chromosome 3"/>
</dbReference>
<evidence type="ECO:0000313" key="1">
    <source>
        <dbReference type="EMBL" id="KAI9901289.1"/>
    </source>
</evidence>
<sequence>MDDETGQRRIELQTNEDLTYLIGNVRRAAAARLNEAFPVVEGEDELREHIESLVDEYINKTFTLASPNLSINGMPVKAAPFLRDPSTSAAAPEVAYEPFDYRKRKRVADLVEQEERLLEEVANLKRGVPAKAAADYDQSVRAGLERDGELARKRIEGVRAPGLEGVGVLERQEGVEGGWKGAVEGLGRLKKDMPAIVARMERARVAGEYVVSDGQS</sequence>
<keyword evidence="2" id="KW-1185">Reference proteome</keyword>
<reference evidence="1" key="1">
    <citation type="submission" date="2022-10" db="EMBL/GenBank/DDBJ databases">
        <title>Complete Genome of Trichothecium roseum strain YXFP-22015, a Plant Pathogen Isolated from Citrus.</title>
        <authorList>
            <person name="Wang Y."/>
            <person name="Zhu L."/>
        </authorList>
    </citation>
    <scope>NUCLEOTIDE SEQUENCE</scope>
    <source>
        <strain evidence="1">YXFP-22015</strain>
    </source>
</reference>